<evidence type="ECO:0000313" key="2">
    <source>
        <dbReference type="EMBL" id="WRQ88842.1"/>
    </source>
</evidence>
<reference evidence="2 4" key="1">
    <citation type="submission" date="2021-08" db="EMBL/GenBank/DDBJ databases">
        <authorList>
            <person name="Zhang D."/>
            <person name="Zhang A."/>
            <person name="Wang L."/>
        </authorList>
    </citation>
    <scope>NUCLEOTIDE SEQUENCE [LARGE SCALE GENOMIC DNA]</scope>
    <source>
        <strain evidence="2 4">WL0086</strain>
    </source>
</reference>
<evidence type="ECO:0000256" key="1">
    <source>
        <dbReference type="SAM" id="MobiDB-lite"/>
    </source>
</evidence>
<protein>
    <recommendedName>
        <fullName evidence="5">CSD domain-containing protein</fullName>
    </recommendedName>
</protein>
<evidence type="ECO:0008006" key="5">
    <source>
        <dbReference type="Google" id="ProtNLM"/>
    </source>
</evidence>
<proteinExistence type="predicted"/>
<dbReference type="EMBL" id="CP139781">
    <property type="protein sequence ID" value="WRQ88848.1"/>
    <property type="molecule type" value="Genomic_DNA"/>
</dbReference>
<gene>
    <name evidence="2" type="ORF">K1X11_005455</name>
    <name evidence="3" type="ORF">K1X11_005485</name>
</gene>
<reference evidence="2 4" key="2">
    <citation type="submission" date="2023-12" db="EMBL/GenBank/DDBJ databases">
        <title>Description of an unclassified Opitutus bacterium of Verrucomicrobiota.</title>
        <authorList>
            <person name="Zhang D.-F."/>
        </authorList>
    </citation>
    <scope>NUCLEOTIDE SEQUENCE [LARGE SCALE GENOMIC DNA]</scope>
    <source>
        <strain evidence="2 4">WL0086</strain>
    </source>
</reference>
<keyword evidence="4" id="KW-1185">Reference proteome</keyword>
<accession>A0ABZ1CAW9</accession>
<dbReference type="Proteomes" id="UP000738431">
    <property type="component" value="Chromosome"/>
</dbReference>
<feature type="region of interest" description="Disordered" evidence="1">
    <location>
        <begin position="96"/>
        <end position="122"/>
    </location>
</feature>
<dbReference type="EMBL" id="CP139781">
    <property type="protein sequence ID" value="WRQ88842.1"/>
    <property type="molecule type" value="Genomic_DNA"/>
</dbReference>
<organism evidence="2 4">
    <name type="scientific">Actomonas aquatica</name>
    <dbReference type="NCBI Taxonomy" id="2866162"/>
    <lineage>
        <taxon>Bacteria</taxon>
        <taxon>Pseudomonadati</taxon>
        <taxon>Verrucomicrobiota</taxon>
        <taxon>Opitutia</taxon>
        <taxon>Opitutales</taxon>
        <taxon>Opitutaceae</taxon>
        <taxon>Actomonas</taxon>
    </lineage>
</organism>
<name>A0ABZ1CAW9_9BACT</name>
<sequence>MPAATPVEADESEARGVFARLGPKGSFMGIRLSPETVLQFYFNLDATVHAEVLKEEEMETRSTTVTVPLGELLIEAVYHGEDLEQKIAFSRVSWTDEKLRRRPIQSPEPTSTAAPRRRSRLS</sequence>
<evidence type="ECO:0000313" key="4">
    <source>
        <dbReference type="Proteomes" id="UP000738431"/>
    </source>
</evidence>
<dbReference type="RefSeq" id="WP_324726110.1">
    <property type="nucleotide sequence ID" value="NZ_CP139781.1"/>
</dbReference>
<evidence type="ECO:0000313" key="3">
    <source>
        <dbReference type="EMBL" id="WRQ88848.1"/>
    </source>
</evidence>